<feature type="region of interest" description="Disordered" evidence="2">
    <location>
        <begin position="46"/>
        <end position="79"/>
    </location>
</feature>
<reference evidence="5 6" key="1">
    <citation type="submission" date="2020-07" db="EMBL/GenBank/DDBJ databases">
        <title>Sequencing the genomes of 1000 actinobacteria strains.</title>
        <authorList>
            <person name="Klenk H.-P."/>
        </authorList>
    </citation>
    <scope>NUCLEOTIDE SEQUENCE [LARGE SCALE GENOMIC DNA]</scope>
    <source>
        <strain evidence="5 6">DSM 44121</strain>
    </source>
</reference>
<evidence type="ECO:0000313" key="5">
    <source>
        <dbReference type="EMBL" id="MBA8810645.1"/>
    </source>
</evidence>
<dbReference type="EMBL" id="JACGWV010000002">
    <property type="protein sequence ID" value="MBA8810645.1"/>
    <property type="molecule type" value="Genomic_DNA"/>
</dbReference>
<keyword evidence="1" id="KW-0067">ATP-binding</keyword>
<evidence type="ECO:0000259" key="4">
    <source>
        <dbReference type="PROSITE" id="PS50901"/>
    </source>
</evidence>
<dbReference type="InterPro" id="IPR027417">
    <property type="entry name" value="P-loop_NTPase"/>
</dbReference>
<dbReference type="GO" id="GO:0005524">
    <property type="term" value="F:ATP binding"/>
    <property type="evidence" value="ECO:0007669"/>
    <property type="project" value="UniProtKB-UniRule"/>
</dbReference>
<dbReference type="RefSeq" id="WP_182619718.1">
    <property type="nucleotide sequence ID" value="NZ_BAAATF010000014.1"/>
</dbReference>
<keyword evidence="1" id="KW-0547">Nucleotide-binding</keyword>
<feature type="compositionally biased region" description="Acidic residues" evidence="2">
    <location>
        <begin position="69"/>
        <end position="79"/>
    </location>
</feature>
<keyword evidence="6" id="KW-1185">Reference proteome</keyword>
<comment type="caution">
    <text evidence="5">The sequence shown here is derived from an EMBL/GenBank/DDBJ whole genome shotgun (WGS) entry which is preliminary data.</text>
</comment>
<dbReference type="AlphaFoldDB" id="A0A7W3PFZ3"/>
<dbReference type="InterPro" id="IPR002543">
    <property type="entry name" value="FtsK_dom"/>
</dbReference>
<dbReference type="Gene3D" id="3.40.50.300">
    <property type="entry name" value="P-loop containing nucleotide triphosphate hydrolases"/>
    <property type="match status" value="1"/>
</dbReference>
<feature type="transmembrane region" description="Helical" evidence="3">
    <location>
        <begin position="208"/>
        <end position="231"/>
    </location>
</feature>
<evidence type="ECO:0000256" key="3">
    <source>
        <dbReference type="SAM" id="Phobius"/>
    </source>
</evidence>
<dbReference type="SUPFAM" id="SSF52540">
    <property type="entry name" value="P-loop containing nucleoside triphosphate hydrolases"/>
    <property type="match status" value="1"/>
</dbReference>
<sequence>MTTPNEHEGGYPPDDASEIAELEALLALPSGPEAVGESIADATLSGADANTLDQGRAASPSVEVAGGEVGDEDDEYEDDDAPGGVLALLDGLRSLTGRAPSVARREVDQATSWLGSNWVLIPLYPLIAVVLAPYGAGLLAQRHWTWVWDLDYKTHRAERRKAARAAGEDAEIRKDYAALLRARWFATVGLSLAGFVGALLFIQFTPWWATWAALFALVGSMGGYGIARAPWLAKATGRKAKAPTITIPFVTEALATLGISPEPSKRGLPGLEILGMRTLRGGVEVLVDLPPGKTAEDVVKLRNRLASALRRQKGCVWPSGDTEVHEARLVLFISDKPLHKRDAVKWKHAKSGATNVFEPIALAEDVRHRDVTATLMFNSGIIGAVPRMGKTLALRTIGMAMALDPRVEIHAYDLKATGDLDSLGPIAHALRVGDSTDDMKFIRDDLKRLVEDRARRAATIRGLSVKEKKITSDIADQHELGLHPIGILIDECHIAFTDATYGKEIAALCEDLVKRGPATGIMLWLATQEPNNDMIPASISRACTYRWCLMVMDWRANDVVLGNGAHAAGFAANNFTTNDKGLAYFRGEGESPALVRGAYIDIPTSEKIVERALIARTEGGWLSGMAAGEIAADDDRSTILHHLIAVWPENDPAWPNGKVWSEVLAERLAEHKPTLYDGWNATQVNSAARRHGVKARDVKGRHNGTEGTRKGLVRAEIVTELGTDTTTED</sequence>
<feature type="transmembrane region" description="Helical" evidence="3">
    <location>
        <begin position="118"/>
        <end position="140"/>
    </location>
</feature>
<accession>A0A7W3PFZ3</accession>
<keyword evidence="3" id="KW-1133">Transmembrane helix</keyword>
<feature type="domain" description="FtsK" evidence="4">
    <location>
        <begin position="357"/>
        <end position="558"/>
    </location>
</feature>
<evidence type="ECO:0000313" key="6">
    <source>
        <dbReference type="Proteomes" id="UP000540568"/>
    </source>
</evidence>
<feature type="binding site" evidence="1">
    <location>
        <begin position="384"/>
        <end position="391"/>
    </location>
    <ligand>
        <name>ATP</name>
        <dbReference type="ChEBI" id="CHEBI:30616"/>
    </ligand>
</feature>
<proteinExistence type="predicted"/>
<evidence type="ECO:0000256" key="1">
    <source>
        <dbReference type="PROSITE-ProRule" id="PRU00289"/>
    </source>
</evidence>
<evidence type="ECO:0000256" key="2">
    <source>
        <dbReference type="SAM" id="MobiDB-lite"/>
    </source>
</evidence>
<organism evidence="5 6">
    <name type="scientific">Promicromonospora sukumoe</name>
    <dbReference type="NCBI Taxonomy" id="88382"/>
    <lineage>
        <taxon>Bacteria</taxon>
        <taxon>Bacillati</taxon>
        <taxon>Actinomycetota</taxon>
        <taxon>Actinomycetes</taxon>
        <taxon>Micrococcales</taxon>
        <taxon>Promicromonosporaceae</taxon>
        <taxon>Promicromonospora</taxon>
    </lineage>
</organism>
<dbReference type="GO" id="GO:0003677">
    <property type="term" value="F:DNA binding"/>
    <property type="evidence" value="ECO:0007669"/>
    <property type="project" value="InterPro"/>
</dbReference>
<name>A0A7W3PFZ3_9MICO</name>
<dbReference type="PROSITE" id="PS50901">
    <property type="entry name" value="FTSK"/>
    <property type="match status" value="1"/>
</dbReference>
<dbReference type="Proteomes" id="UP000540568">
    <property type="component" value="Unassembled WGS sequence"/>
</dbReference>
<keyword evidence="3" id="KW-0812">Transmembrane</keyword>
<feature type="transmembrane region" description="Helical" evidence="3">
    <location>
        <begin position="182"/>
        <end position="202"/>
    </location>
</feature>
<protein>
    <submittedName>
        <fullName evidence="5">S-DNA-T family DNA segregation ATPase FtsK/SpoIIIE</fullName>
    </submittedName>
</protein>
<gene>
    <name evidence="5" type="ORF">FHX71_004621</name>
</gene>
<keyword evidence="3" id="KW-0472">Membrane</keyword>